<dbReference type="Proteomes" id="UP000625316">
    <property type="component" value="Unassembled WGS sequence"/>
</dbReference>
<evidence type="ECO:0000259" key="16">
    <source>
        <dbReference type="PROSITE" id="PS50192"/>
    </source>
</evidence>
<evidence type="ECO:0000259" key="15">
    <source>
        <dbReference type="PROSITE" id="PS50111"/>
    </source>
</evidence>
<feature type="transmembrane region" description="Helical" evidence="13">
    <location>
        <begin position="313"/>
        <end position="336"/>
    </location>
</feature>
<feature type="domain" description="Phytochrome chromophore attachment site" evidence="14">
    <location>
        <begin position="413"/>
        <end position="549"/>
    </location>
</feature>
<evidence type="ECO:0000256" key="10">
    <source>
        <dbReference type="PROSITE-ProRule" id="PRU00284"/>
    </source>
</evidence>
<dbReference type="PROSITE" id="PS50192">
    <property type="entry name" value="T_SNARE"/>
    <property type="match status" value="1"/>
</dbReference>
<dbReference type="GO" id="GO:0006935">
    <property type="term" value="P:chemotaxis"/>
    <property type="evidence" value="ECO:0007669"/>
    <property type="project" value="UniProtKB-KW"/>
</dbReference>
<dbReference type="Pfam" id="PF00672">
    <property type="entry name" value="HAMP"/>
    <property type="match status" value="1"/>
</dbReference>
<proteinExistence type="inferred from homology"/>
<evidence type="ECO:0000256" key="12">
    <source>
        <dbReference type="SAM" id="MobiDB-lite"/>
    </source>
</evidence>
<feature type="domain" description="Phytochrome chromophore attachment site" evidence="14">
    <location>
        <begin position="585"/>
        <end position="722"/>
    </location>
</feature>
<dbReference type="AlphaFoldDB" id="A0A928VMT6"/>
<keyword evidence="3" id="KW-0145">Chemotaxis</keyword>
<organism evidence="18 19">
    <name type="scientific">Romeriopsis navalis LEGE 11480</name>
    <dbReference type="NCBI Taxonomy" id="2777977"/>
    <lineage>
        <taxon>Bacteria</taxon>
        <taxon>Bacillati</taxon>
        <taxon>Cyanobacteriota</taxon>
        <taxon>Cyanophyceae</taxon>
        <taxon>Leptolyngbyales</taxon>
        <taxon>Leptolyngbyaceae</taxon>
        <taxon>Romeriopsis</taxon>
        <taxon>Romeriopsis navalis</taxon>
    </lineage>
</organism>
<evidence type="ECO:0000256" key="9">
    <source>
        <dbReference type="ARBA" id="ARBA00029447"/>
    </source>
</evidence>
<keyword evidence="11" id="KW-0175">Coiled coil</keyword>
<dbReference type="SMART" id="SM00283">
    <property type="entry name" value="MA"/>
    <property type="match status" value="1"/>
</dbReference>
<keyword evidence="19" id="KW-1185">Reference proteome</keyword>
<feature type="domain" description="HAMP" evidence="17">
    <location>
        <begin position="759"/>
        <end position="810"/>
    </location>
</feature>
<dbReference type="SUPFAM" id="SSF58104">
    <property type="entry name" value="Methyl-accepting chemotaxis protein (MCP) signaling domain"/>
    <property type="match status" value="1"/>
</dbReference>
<evidence type="ECO:0000256" key="8">
    <source>
        <dbReference type="ARBA" id="ARBA00023224"/>
    </source>
</evidence>
<evidence type="ECO:0000259" key="17">
    <source>
        <dbReference type="PROSITE" id="PS50885"/>
    </source>
</evidence>
<dbReference type="SMART" id="SM00065">
    <property type="entry name" value="GAF"/>
    <property type="match status" value="2"/>
</dbReference>
<evidence type="ECO:0000256" key="3">
    <source>
        <dbReference type="ARBA" id="ARBA00022500"/>
    </source>
</evidence>
<keyword evidence="4" id="KW-0997">Cell inner membrane</keyword>
<dbReference type="SMART" id="SM00304">
    <property type="entry name" value="HAMP"/>
    <property type="match status" value="2"/>
</dbReference>
<evidence type="ECO:0000256" key="4">
    <source>
        <dbReference type="ARBA" id="ARBA00022519"/>
    </source>
</evidence>
<gene>
    <name evidence="18" type="ORF">IQ266_05865</name>
</gene>
<dbReference type="PANTHER" id="PTHR32089:SF114">
    <property type="entry name" value="METHYL-ACCEPTING CHEMOTAXIS PROTEIN MCPB"/>
    <property type="match status" value="1"/>
</dbReference>
<dbReference type="CDD" id="cd11386">
    <property type="entry name" value="MCP_signal"/>
    <property type="match status" value="1"/>
</dbReference>
<dbReference type="CDD" id="cd18773">
    <property type="entry name" value="PDC1_HK_sensor"/>
    <property type="match status" value="1"/>
</dbReference>
<dbReference type="Gene3D" id="3.30.450.20">
    <property type="entry name" value="PAS domain"/>
    <property type="match status" value="1"/>
</dbReference>
<evidence type="ECO:0000256" key="11">
    <source>
        <dbReference type="SAM" id="Coils"/>
    </source>
</evidence>
<dbReference type="RefSeq" id="WP_264324107.1">
    <property type="nucleotide sequence ID" value="NZ_JADEXQ010000014.1"/>
</dbReference>
<dbReference type="InterPro" id="IPR004089">
    <property type="entry name" value="MCPsignal_dom"/>
</dbReference>
<dbReference type="GO" id="GO:0007165">
    <property type="term" value="P:signal transduction"/>
    <property type="evidence" value="ECO:0007669"/>
    <property type="project" value="UniProtKB-KW"/>
</dbReference>
<comment type="subcellular location">
    <subcellularLocation>
        <location evidence="1">Cell inner membrane</location>
        <topology evidence="1">Multi-pass membrane protein</topology>
    </subcellularLocation>
</comment>
<feature type="domain" description="T-SNARE coiled-coil homology" evidence="16">
    <location>
        <begin position="1002"/>
        <end position="1064"/>
    </location>
</feature>
<dbReference type="Gene3D" id="6.10.340.10">
    <property type="match status" value="1"/>
</dbReference>
<keyword evidence="8 10" id="KW-0807">Transducer</keyword>
<dbReference type="Pfam" id="PF00015">
    <property type="entry name" value="MCPsignal"/>
    <property type="match status" value="1"/>
</dbReference>
<sequence>MLTNSDLPESTDYAMSPVSPAGMKKMSKKSSLRTKAILWAIGLSTLPVLGIGTGAYLSTSATLRQQVEQNQQNQAEELADKVARFMFERYGDIQVLANLPFLVNADLDRTMSEQQKKDVLTDYAKTYGLYDSIAVYDLKGRVTLFSQNQTEVSIAQMPEFKRILETGERFISQPQQSKITKELVVYSFALVKNQQTGEPVGVVRSRMPVSHLDILVKSFSEKGEYHLIDQAGNYFAATTSGNIGKSAASDFPNLSDTFQARSATAKLAMSESDQKQKLVGYAPFRSVNNTPVLPWSAVQAVNQDVAFAAQNQLLLELILGTAGTALLVAVIAAFLANRATQPLKEMANVVSEIGQGKLDSRLVVNRTDEVGVLSENINQMAGQLQDFLDIQERAAQRSESFADALAAIQNSSDEAELLAQSVTQVRMALNADRVVVYRFKSDWSGYIAAESVLSGFPEALDDQIEDACIPAALLDEYRHNRVVPTNDVFNAGFHPEHLELMHRLAIKSNLVLPILKQGELYGLFVAHHCAEFHQWEQGEIDSMLQFASQIGLALDQAAMLERTEQSRLNAQELNRIATAAKQSLNRDEITNIVVQNALPLLNVERVVGYFFADAGYHTGQIVAEALVDGIQALTGQEFEDGCSTDMVERYQPGAVRVMPDIYTEDISDCHREMLEACGIRASIIAPIIRNQKLIGLLCAHQSTAARQWTNDEVDIFQQLSAQLGYALDQAYLLEYAEQARLEARAEADKGLAKQKLEKELLQKRALELLMEVDPVSQGDLTIRATVTPDEMGTIADSYNAIIRSLRQIVTEVQEASTSVASTATDNETAVSSLSEESKRQLISMQTALDRLGSMMQSIDGVAERAVKAERNVQLAAETLQAGDDAMNRTVSGISAIRETVSETSKKVKRLGEASQKISKVVSLIGDFAAQTNLLALNAAIEASRAGEEGRGFAVVAEEVRSLAQQSATATAEIEQLVEEIQAQTSAVSAAMEAGTEQVVEGTQLVEETREKLGQINQVSQQINDLVKEIATAAASQTETSEEVTSTMREVADTVTTTSEQSEQVADSFHRLLQVAQDLQVSVSQFKVQ</sequence>
<dbReference type="GO" id="GO:0005886">
    <property type="term" value="C:plasma membrane"/>
    <property type="evidence" value="ECO:0007669"/>
    <property type="project" value="UniProtKB-SubCell"/>
</dbReference>
<dbReference type="Pfam" id="PF01590">
    <property type="entry name" value="GAF"/>
    <property type="match status" value="2"/>
</dbReference>
<accession>A0A928VMT6</accession>
<evidence type="ECO:0000256" key="1">
    <source>
        <dbReference type="ARBA" id="ARBA00004429"/>
    </source>
</evidence>
<evidence type="ECO:0000256" key="13">
    <source>
        <dbReference type="SAM" id="Phobius"/>
    </source>
</evidence>
<protein>
    <submittedName>
        <fullName evidence="18">GAF domain-containing protein</fullName>
    </submittedName>
</protein>
<name>A0A928VMT6_9CYAN</name>
<comment type="caution">
    <text evidence="18">The sequence shown here is derived from an EMBL/GenBank/DDBJ whole genome shotgun (WGS) entry which is preliminary data.</text>
</comment>
<keyword evidence="7 13" id="KW-0472">Membrane</keyword>
<dbReference type="InterPro" id="IPR029016">
    <property type="entry name" value="GAF-like_dom_sf"/>
</dbReference>
<dbReference type="PROSITE" id="PS50111">
    <property type="entry name" value="CHEMOTAXIS_TRANSDUC_2"/>
    <property type="match status" value="1"/>
</dbReference>
<reference evidence="18" key="1">
    <citation type="submission" date="2020-10" db="EMBL/GenBank/DDBJ databases">
        <authorList>
            <person name="Castelo-Branco R."/>
            <person name="Eusebio N."/>
            <person name="Adriana R."/>
            <person name="Vieira A."/>
            <person name="Brugerolle De Fraissinette N."/>
            <person name="Rezende De Castro R."/>
            <person name="Schneider M.P."/>
            <person name="Vasconcelos V."/>
            <person name="Leao P.N."/>
        </authorList>
    </citation>
    <scope>NUCLEOTIDE SEQUENCE</scope>
    <source>
        <strain evidence="18">LEGE 11480</strain>
    </source>
</reference>
<evidence type="ECO:0000256" key="5">
    <source>
        <dbReference type="ARBA" id="ARBA00022692"/>
    </source>
</evidence>
<keyword evidence="5 13" id="KW-0812">Transmembrane</keyword>
<dbReference type="CDD" id="cd06225">
    <property type="entry name" value="HAMP"/>
    <property type="match status" value="1"/>
</dbReference>
<keyword evidence="2" id="KW-1003">Cell membrane</keyword>
<evidence type="ECO:0000256" key="6">
    <source>
        <dbReference type="ARBA" id="ARBA00022989"/>
    </source>
</evidence>
<evidence type="ECO:0000313" key="19">
    <source>
        <dbReference type="Proteomes" id="UP000625316"/>
    </source>
</evidence>
<keyword evidence="6 13" id="KW-1133">Transmembrane helix</keyword>
<feature type="region of interest" description="Disordered" evidence="12">
    <location>
        <begin position="1"/>
        <end position="26"/>
    </location>
</feature>
<dbReference type="Pfam" id="PF02743">
    <property type="entry name" value="dCache_1"/>
    <property type="match status" value="1"/>
</dbReference>
<dbReference type="InterPro" id="IPR003018">
    <property type="entry name" value="GAF"/>
</dbReference>
<dbReference type="PANTHER" id="PTHR32089">
    <property type="entry name" value="METHYL-ACCEPTING CHEMOTAXIS PROTEIN MCPB"/>
    <property type="match status" value="1"/>
</dbReference>
<dbReference type="InterPro" id="IPR016132">
    <property type="entry name" value="Phyto_chromo_attachment"/>
</dbReference>
<dbReference type="FunFam" id="1.10.287.950:FF:000001">
    <property type="entry name" value="Methyl-accepting chemotaxis sensory transducer"/>
    <property type="match status" value="1"/>
</dbReference>
<feature type="domain" description="HAMP" evidence="17">
    <location>
        <begin position="337"/>
        <end position="389"/>
    </location>
</feature>
<evidence type="ECO:0000313" key="18">
    <source>
        <dbReference type="EMBL" id="MBE9029287.1"/>
    </source>
</evidence>
<dbReference type="InterPro" id="IPR033479">
    <property type="entry name" value="dCache_1"/>
</dbReference>
<feature type="transmembrane region" description="Helical" evidence="13">
    <location>
        <begin position="36"/>
        <end position="57"/>
    </location>
</feature>
<dbReference type="Gene3D" id="3.30.450.40">
    <property type="match status" value="2"/>
</dbReference>
<feature type="domain" description="Methyl-accepting transducer" evidence="15">
    <location>
        <begin position="815"/>
        <end position="1051"/>
    </location>
</feature>
<evidence type="ECO:0000256" key="7">
    <source>
        <dbReference type="ARBA" id="ARBA00023136"/>
    </source>
</evidence>
<comment type="similarity">
    <text evidence="9">Belongs to the methyl-accepting chemotaxis (MCP) protein family.</text>
</comment>
<dbReference type="SUPFAM" id="SSF158472">
    <property type="entry name" value="HAMP domain-like"/>
    <property type="match status" value="1"/>
</dbReference>
<dbReference type="InterPro" id="IPR003660">
    <property type="entry name" value="HAMP_dom"/>
</dbReference>
<dbReference type="InterPro" id="IPR000727">
    <property type="entry name" value="T_SNARE_dom"/>
</dbReference>
<dbReference type="EMBL" id="JADEXQ010000014">
    <property type="protein sequence ID" value="MBE9029287.1"/>
    <property type="molecule type" value="Genomic_DNA"/>
</dbReference>
<dbReference type="PROSITE" id="PS50046">
    <property type="entry name" value="PHYTOCHROME_2"/>
    <property type="match status" value="2"/>
</dbReference>
<dbReference type="PROSITE" id="PS50885">
    <property type="entry name" value="HAMP"/>
    <property type="match status" value="2"/>
</dbReference>
<dbReference type="Gene3D" id="1.10.287.950">
    <property type="entry name" value="Methyl-accepting chemotaxis protein"/>
    <property type="match status" value="1"/>
</dbReference>
<evidence type="ECO:0000256" key="2">
    <source>
        <dbReference type="ARBA" id="ARBA00022475"/>
    </source>
</evidence>
<dbReference type="SUPFAM" id="SSF55781">
    <property type="entry name" value="GAF domain-like"/>
    <property type="match status" value="2"/>
</dbReference>
<evidence type="ECO:0000259" key="14">
    <source>
        <dbReference type="PROSITE" id="PS50046"/>
    </source>
</evidence>
<feature type="coiled-coil region" evidence="11">
    <location>
        <begin position="959"/>
        <end position="993"/>
    </location>
</feature>